<reference evidence="2" key="1">
    <citation type="submission" date="2016-02" db="EMBL/GenBank/DDBJ databases">
        <authorList>
            <person name="Wibberg D."/>
        </authorList>
    </citation>
    <scope>NUCLEOTIDE SEQUENCE [LARGE SCALE GENOMIC DNA]</scope>
</reference>
<keyword evidence="2" id="KW-1185">Reference proteome</keyword>
<gene>
    <name evidence="1" type="ORF">FDG2_5726</name>
</gene>
<evidence type="ECO:0000313" key="2">
    <source>
        <dbReference type="Proteomes" id="UP000199013"/>
    </source>
</evidence>
<dbReference type="AlphaFoldDB" id="A0A1C3PFA6"/>
<dbReference type="EMBL" id="FLUV01002374">
    <property type="protein sequence ID" value="SBW28522.1"/>
    <property type="molecule type" value="Genomic_DNA"/>
</dbReference>
<evidence type="ECO:0000313" key="1">
    <source>
        <dbReference type="EMBL" id="SBW28522.1"/>
    </source>
</evidence>
<sequence>MSSDPANAPGPVVRPYAMTGGRTRSRYELAIEALVVTTSLGEERAIELALEQQTIAAMCRQVRSIAEIAAGLRVPLGVARVLVGDMADEGYVRVHQQPDRDEAPDLALLERVLSGLRKL</sequence>
<proteinExistence type="predicted"/>
<dbReference type="Pfam" id="PF05331">
    <property type="entry name" value="DUF742"/>
    <property type="match status" value="1"/>
</dbReference>
<dbReference type="PANTHER" id="PTHR36221:SF1">
    <property type="entry name" value="DUF742 DOMAIN-CONTAINING PROTEIN"/>
    <property type="match status" value="1"/>
</dbReference>
<name>A0A1C3PFA6_9ACTN</name>
<dbReference type="PANTHER" id="PTHR36221">
    <property type="entry name" value="DUF742 DOMAIN-CONTAINING PROTEIN"/>
    <property type="match status" value="1"/>
</dbReference>
<evidence type="ECO:0008006" key="3">
    <source>
        <dbReference type="Google" id="ProtNLM"/>
    </source>
</evidence>
<protein>
    <recommendedName>
        <fullName evidence="3">DUF742 domain-containing protein</fullName>
    </recommendedName>
</protein>
<accession>A0A1C3PFA6</accession>
<dbReference type="Proteomes" id="UP000199013">
    <property type="component" value="Unassembled WGS sequence"/>
</dbReference>
<dbReference type="InterPro" id="IPR007995">
    <property type="entry name" value="DUF742"/>
</dbReference>
<organism evidence="1 2">
    <name type="scientific">Candidatus Protofrankia californiensis</name>
    <dbReference type="NCBI Taxonomy" id="1839754"/>
    <lineage>
        <taxon>Bacteria</taxon>
        <taxon>Bacillati</taxon>
        <taxon>Actinomycetota</taxon>
        <taxon>Actinomycetes</taxon>
        <taxon>Frankiales</taxon>
        <taxon>Frankiaceae</taxon>
        <taxon>Protofrankia</taxon>
    </lineage>
</organism>